<accession>A0A8C6U9K0</accession>
<proteinExistence type="inferred from homology"/>
<evidence type="ECO:0000256" key="1">
    <source>
        <dbReference type="ARBA" id="ARBA00007398"/>
    </source>
</evidence>
<reference evidence="2" key="2">
    <citation type="submission" date="2025-09" db="UniProtKB">
        <authorList>
            <consortium name="Ensembl"/>
        </authorList>
    </citation>
    <scope>IDENTIFICATION</scope>
</reference>
<protein>
    <recommendedName>
        <fullName evidence="4">Asteroid domain-containing protein</fullName>
    </recommendedName>
</protein>
<evidence type="ECO:0000313" key="3">
    <source>
        <dbReference type="Proteomes" id="UP000694523"/>
    </source>
</evidence>
<evidence type="ECO:0008006" key="4">
    <source>
        <dbReference type="Google" id="ProtNLM"/>
    </source>
</evidence>
<evidence type="ECO:0000313" key="2">
    <source>
        <dbReference type="Ensembl" id="ENSNMLP00000029564.1"/>
    </source>
</evidence>
<reference evidence="2" key="1">
    <citation type="submission" date="2025-08" db="UniProtKB">
        <authorList>
            <consortium name="Ensembl"/>
        </authorList>
    </citation>
    <scope>IDENTIFICATION</scope>
</reference>
<keyword evidence="3" id="KW-1185">Reference proteome</keyword>
<dbReference type="Ensembl" id="ENSNMLT00000032978.1">
    <property type="protein sequence ID" value="ENSNMLP00000029564.1"/>
    <property type="gene ID" value="ENSNMLG00000018704.1"/>
</dbReference>
<dbReference type="InterPro" id="IPR026832">
    <property type="entry name" value="Asteroid"/>
</dbReference>
<organism evidence="2 3">
    <name type="scientific">Neogobius melanostomus</name>
    <name type="common">round goby</name>
    <dbReference type="NCBI Taxonomy" id="47308"/>
    <lineage>
        <taxon>Eukaryota</taxon>
        <taxon>Metazoa</taxon>
        <taxon>Chordata</taxon>
        <taxon>Craniata</taxon>
        <taxon>Vertebrata</taxon>
        <taxon>Euteleostomi</taxon>
        <taxon>Actinopterygii</taxon>
        <taxon>Neopterygii</taxon>
        <taxon>Teleostei</taxon>
        <taxon>Neoteleostei</taxon>
        <taxon>Acanthomorphata</taxon>
        <taxon>Gobiaria</taxon>
        <taxon>Gobiiformes</taxon>
        <taxon>Gobioidei</taxon>
        <taxon>Gobiidae</taxon>
        <taxon>Benthophilinae</taxon>
        <taxon>Neogobiini</taxon>
        <taxon>Neogobius</taxon>
    </lineage>
</organism>
<dbReference type="Gene3D" id="3.40.50.1010">
    <property type="entry name" value="5'-nuclease"/>
    <property type="match status" value="1"/>
</dbReference>
<dbReference type="PANTHER" id="PTHR15665:SF1">
    <property type="entry name" value="PROTEIN ASTEROID HOMOLOG 1"/>
    <property type="match status" value="1"/>
</dbReference>
<dbReference type="AlphaFoldDB" id="A0A8C6U9K0"/>
<dbReference type="InterPro" id="IPR029060">
    <property type="entry name" value="PIN-like_dom_sf"/>
</dbReference>
<dbReference type="SUPFAM" id="SSF88723">
    <property type="entry name" value="PIN domain-like"/>
    <property type="match status" value="1"/>
</dbReference>
<sequence length="438" mass="49079">TENGSMTQFWVPTHQWRTICLCSCLGLDQTRGGEYGAFKDLVTQFIGALRNCDIHPYVVFDGCADFSALKWRTGRRRALERMQRAHHAAQSGRNAAVLPALIWEVFRQTLHRLKVPLARSYTEADRQVAALAQEWGCPVLSNDSDFAIFPLTRGMLHIAHFKWKNVQQREGLSFIPCKTYLSSRFCETVHIDPQLLPVFAVLAGNDYTKNMAGGAGDTSRDISPVVPDWMRRPVIEAQFSSDFLDVLTNQRVGLSVVVDHKDKPSANQVSLPLRRVLYGLLLGTGRTVEERDRDGLEVIFPQVQTDSSVSPQLSLQSLPQVSLFFLQTAVEQRRQVLLNALGVSQLSSLPSHLSDLVLPLAATCFWLKEATPPPDPSLLKALLIGWCRGDTLPEETGLGQDLDKDWCHWLNQWQSCLRDSFLLNQLLGAPLPEPPMAR</sequence>
<comment type="similarity">
    <text evidence="1">Belongs to the asteroid family.</text>
</comment>
<dbReference type="PANTHER" id="PTHR15665">
    <property type="entry name" value="ASTEROID PROTEIN"/>
    <property type="match status" value="1"/>
</dbReference>
<dbReference type="Proteomes" id="UP000694523">
    <property type="component" value="Unplaced"/>
</dbReference>
<name>A0A8C6U9K0_9GOBI</name>